<sequence>KGQIRKNIYKIVSDYEKPDTYTQNSNKEVDIASKNMQSEKEVMINMDSKAEQITSSNGSNSQSIEQDLCDDLTIDNSFSKQNLGRMLLQKVGAL</sequence>
<keyword evidence="2" id="KW-1185">Reference proteome</keyword>
<name>A0ABN7WIR0_GIGMA</name>
<proteinExistence type="predicted"/>
<gene>
    <name evidence="1" type="ORF">GMARGA_LOCUS31341</name>
</gene>
<reference evidence="1 2" key="1">
    <citation type="submission" date="2021-06" db="EMBL/GenBank/DDBJ databases">
        <authorList>
            <person name="Kallberg Y."/>
            <person name="Tangrot J."/>
            <person name="Rosling A."/>
        </authorList>
    </citation>
    <scope>NUCLEOTIDE SEQUENCE [LARGE SCALE GENOMIC DNA]</scope>
    <source>
        <strain evidence="1 2">120-4 pot B 10/14</strain>
    </source>
</reference>
<dbReference type="Proteomes" id="UP000789901">
    <property type="component" value="Unassembled WGS sequence"/>
</dbReference>
<protein>
    <submittedName>
        <fullName evidence="1">42569_t:CDS:1</fullName>
    </submittedName>
</protein>
<dbReference type="EMBL" id="CAJVQB010046518">
    <property type="protein sequence ID" value="CAG8833018.1"/>
    <property type="molecule type" value="Genomic_DNA"/>
</dbReference>
<evidence type="ECO:0000313" key="1">
    <source>
        <dbReference type="EMBL" id="CAG8833018.1"/>
    </source>
</evidence>
<accession>A0ABN7WIR0</accession>
<organism evidence="1 2">
    <name type="scientific">Gigaspora margarita</name>
    <dbReference type="NCBI Taxonomy" id="4874"/>
    <lineage>
        <taxon>Eukaryota</taxon>
        <taxon>Fungi</taxon>
        <taxon>Fungi incertae sedis</taxon>
        <taxon>Mucoromycota</taxon>
        <taxon>Glomeromycotina</taxon>
        <taxon>Glomeromycetes</taxon>
        <taxon>Diversisporales</taxon>
        <taxon>Gigasporaceae</taxon>
        <taxon>Gigaspora</taxon>
    </lineage>
</organism>
<feature type="non-terminal residue" evidence="1">
    <location>
        <position position="1"/>
    </location>
</feature>
<evidence type="ECO:0000313" key="2">
    <source>
        <dbReference type="Proteomes" id="UP000789901"/>
    </source>
</evidence>
<comment type="caution">
    <text evidence="1">The sequence shown here is derived from an EMBL/GenBank/DDBJ whole genome shotgun (WGS) entry which is preliminary data.</text>
</comment>